<dbReference type="Proteomes" id="UP000449547">
    <property type="component" value="Unassembled WGS sequence"/>
</dbReference>
<proteinExistence type="inferred from homology"/>
<comment type="similarity">
    <text evidence="2">Belongs to the DHHC palmitoyltransferase family. AKR/ZDHHC17 subfamily.</text>
</comment>
<evidence type="ECO:0000256" key="14">
    <source>
        <dbReference type="SAM" id="MobiDB-lite"/>
    </source>
</evidence>
<dbReference type="PANTHER" id="PTHR24161">
    <property type="entry name" value="ANK_REP_REGION DOMAIN-CONTAINING PROTEIN-RELATED"/>
    <property type="match status" value="1"/>
</dbReference>
<feature type="domain" description="Palmitoyltransferase DHHC" evidence="15">
    <location>
        <begin position="478"/>
        <end position="617"/>
    </location>
</feature>
<feature type="transmembrane region" description="Helical" evidence="13">
    <location>
        <begin position="523"/>
        <end position="546"/>
    </location>
</feature>
<evidence type="ECO:0000256" key="12">
    <source>
        <dbReference type="PROSITE-ProRule" id="PRU00023"/>
    </source>
</evidence>
<dbReference type="GO" id="GO:0016020">
    <property type="term" value="C:membrane"/>
    <property type="evidence" value="ECO:0007669"/>
    <property type="project" value="UniProtKB-SubCell"/>
</dbReference>
<feature type="transmembrane region" description="Helical" evidence="13">
    <location>
        <begin position="362"/>
        <end position="384"/>
    </location>
</feature>
<keyword evidence="9" id="KW-0449">Lipoprotein</keyword>
<keyword evidence="8" id="KW-0564">Palmitate</keyword>
<feature type="repeat" description="ANK" evidence="12">
    <location>
        <begin position="221"/>
        <end position="253"/>
    </location>
</feature>
<dbReference type="Pfam" id="PF01529">
    <property type="entry name" value="DHHC"/>
    <property type="match status" value="1"/>
</dbReference>
<dbReference type="GeneID" id="54781612"/>
<dbReference type="Pfam" id="PF12796">
    <property type="entry name" value="Ank_2"/>
    <property type="match status" value="2"/>
</dbReference>
<dbReference type="PROSITE" id="PS50088">
    <property type="entry name" value="ANK_REPEAT"/>
    <property type="match status" value="3"/>
</dbReference>
<keyword evidence="6 12" id="KW-0040">ANK repeat</keyword>
<dbReference type="RefSeq" id="XP_034012249.1">
    <property type="nucleotide sequence ID" value="XM_034155670.1"/>
</dbReference>
<dbReference type="PROSITE" id="PS50297">
    <property type="entry name" value="ANK_REP_REGION"/>
    <property type="match status" value="2"/>
</dbReference>
<dbReference type="OMA" id="FWVGFRY"/>
<keyword evidence="5 13" id="KW-1133">Transmembrane helix</keyword>
<organism evidence="16 17">
    <name type="scientific">Diutina rugosa</name>
    <name type="common">Yeast</name>
    <name type="synonym">Candida rugosa</name>
    <dbReference type="NCBI Taxonomy" id="5481"/>
    <lineage>
        <taxon>Eukaryota</taxon>
        <taxon>Fungi</taxon>
        <taxon>Dikarya</taxon>
        <taxon>Ascomycota</taxon>
        <taxon>Saccharomycotina</taxon>
        <taxon>Pichiomycetes</taxon>
        <taxon>Debaryomycetaceae</taxon>
        <taxon>Diutina</taxon>
    </lineage>
</organism>
<dbReference type="OrthoDB" id="6781668at2759"/>
<feature type="transmembrane region" description="Helical" evidence="13">
    <location>
        <begin position="423"/>
        <end position="443"/>
    </location>
</feature>
<dbReference type="PROSITE" id="PS50216">
    <property type="entry name" value="DHHC"/>
    <property type="match status" value="1"/>
</dbReference>
<evidence type="ECO:0000256" key="5">
    <source>
        <dbReference type="ARBA" id="ARBA00022989"/>
    </source>
</evidence>
<evidence type="ECO:0000313" key="16">
    <source>
        <dbReference type="EMBL" id="KAA8902167.1"/>
    </source>
</evidence>
<dbReference type="SUPFAM" id="SSF48403">
    <property type="entry name" value="Ankyrin repeat"/>
    <property type="match status" value="1"/>
</dbReference>
<feature type="repeat" description="ANK" evidence="12">
    <location>
        <begin position="254"/>
        <end position="286"/>
    </location>
</feature>
<dbReference type="PANTHER" id="PTHR24161:SF85">
    <property type="entry name" value="PALMITOYLTRANSFERASE HIP14"/>
    <property type="match status" value="1"/>
</dbReference>
<evidence type="ECO:0000256" key="7">
    <source>
        <dbReference type="ARBA" id="ARBA00023136"/>
    </source>
</evidence>
<evidence type="ECO:0000256" key="10">
    <source>
        <dbReference type="ARBA" id="ARBA00023315"/>
    </source>
</evidence>
<dbReference type="Gene3D" id="1.25.40.20">
    <property type="entry name" value="Ankyrin repeat-containing domain"/>
    <property type="match status" value="2"/>
</dbReference>
<keyword evidence="10 13" id="KW-0012">Acyltransferase</keyword>
<dbReference type="GO" id="GO:0019706">
    <property type="term" value="F:protein-cysteine S-palmitoyltransferase activity"/>
    <property type="evidence" value="ECO:0007669"/>
    <property type="project" value="UniProtKB-EC"/>
</dbReference>
<reference evidence="16 17" key="1">
    <citation type="submission" date="2019-07" db="EMBL/GenBank/DDBJ databases">
        <title>Genome assembly of two rare yeast pathogens: Diutina rugosa and Trichomonascus ciferrii.</title>
        <authorList>
            <person name="Mixao V."/>
            <person name="Saus E."/>
            <person name="Hansen A."/>
            <person name="Lass-Flor C."/>
            <person name="Gabaldon T."/>
        </authorList>
    </citation>
    <scope>NUCLEOTIDE SEQUENCE [LARGE SCALE GENOMIC DNA]</scope>
    <source>
        <strain evidence="16 17">CBS 613</strain>
    </source>
</reference>
<evidence type="ECO:0000256" key="9">
    <source>
        <dbReference type="ARBA" id="ARBA00023288"/>
    </source>
</evidence>
<dbReference type="VEuPathDB" id="FungiDB:DIURU_002961"/>
<feature type="transmembrane region" description="Helical" evidence="13">
    <location>
        <begin position="396"/>
        <end position="417"/>
    </location>
</feature>
<keyword evidence="13" id="KW-0808">Transferase</keyword>
<keyword evidence="17" id="KW-1185">Reference proteome</keyword>
<keyword evidence="4" id="KW-0677">Repeat</keyword>
<evidence type="ECO:0000256" key="6">
    <source>
        <dbReference type="ARBA" id="ARBA00023043"/>
    </source>
</evidence>
<evidence type="ECO:0000256" key="1">
    <source>
        <dbReference type="ARBA" id="ARBA00004141"/>
    </source>
</evidence>
<dbReference type="InterPro" id="IPR002110">
    <property type="entry name" value="Ankyrin_rpt"/>
</dbReference>
<dbReference type="AlphaFoldDB" id="A0A642UMS8"/>
<comment type="domain">
    <text evidence="13">The DHHC domain is required for palmitoyltransferase activity.</text>
</comment>
<dbReference type="InterPro" id="IPR001594">
    <property type="entry name" value="Palmitoyltrfase_DHHC"/>
</dbReference>
<sequence length="745" mass="84105">MDEVELRSVGDKPKRSSIHSTEALLDAALTDDSFLTDEDDARNGVEANGSNGAAQAPVLDDVDESAELSPPAPEDDISRFMAACQMGDLAAVEQFIKDDPQLATAFTDDGITGLHWAAINNRLSVVRLLVESGADANALGGELQASPLHWACRNGLVYIVDYLLTHGNADPRLRDGQSYNSLHLSVHSSNITLVIYLLLVCCDPSRSQEPTAVYIDEVDDHQRTSLHWAAYQGDIMTINALLRFGADVTKRDDQQFIPLHWAFMRGQRNTLSRLVEAGSDIFAENNAGKDSFAVARDMNCEQLWLKTLREEGRTAKNNYAASVISPRGQLIAKVVTFFAPYLLLPFCFAVLSFGLGLFVPKLFLAIVACLATAAIIVGFVAPVYIREEVMLAKTPFLAGVFSGTAFWAIVSFLWVLFPNLWRSHYFTCVAMAVVIGVFSFCFYKTMMLNPGYVPIPADNQVILSQVRDLIKAGRFDTDDFDVNTFVRKPLRSRYSRHSRRLIARYDHYCPWVYNEVGVRNHKLFLGFVYALNLAILLFSYLTLAYFNRQRHAREADGYDSDEDECWLLSEDMCYGFRNHHFLFNLMVWCCLQYVWLTFVTVVQSFQVLRGVTTWELAHLQSGRGRDSTYNHSTVPSDFGPKETNVHDLTAPKPGSRNQLNTCMRILGIDQFVLTVKMYLKSTLDESDQQRLEIPTDFGPKQNWIDFWVLGEPDWRNVFLLPIEGEANLDGQVVDYYHLYSYPERA</sequence>
<protein>
    <recommendedName>
        <fullName evidence="13">Palmitoyltransferase</fullName>
        <ecNumber evidence="13">2.3.1.225</ecNumber>
    </recommendedName>
</protein>
<accession>A0A642UMS8</accession>
<comment type="catalytic activity">
    <reaction evidence="11 13">
        <text>L-cysteinyl-[protein] + hexadecanoyl-CoA = S-hexadecanoyl-L-cysteinyl-[protein] + CoA</text>
        <dbReference type="Rhea" id="RHEA:36683"/>
        <dbReference type="Rhea" id="RHEA-COMP:10131"/>
        <dbReference type="Rhea" id="RHEA-COMP:11032"/>
        <dbReference type="ChEBI" id="CHEBI:29950"/>
        <dbReference type="ChEBI" id="CHEBI:57287"/>
        <dbReference type="ChEBI" id="CHEBI:57379"/>
        <dbReference type="ChEBI" id="CHEBI:74151"/>
        <dbReference type="EC" id="2.3.1.225"/>
    </reaction>
</comment>
<dbReference type="SMART" id="SM00248">
    <property type="entry name" value="ANK"/>
    <property type="match status" value="6"/>
</dbReference>
<feature type="repeat" description="ANK" evidence="12">
    <location>
        <begin position="109"/>
        <end position="141"/>
    </location>
</feature>
<keyword evidence="7 13" id="KW-0472">Membrane</keyword>
<evidence type="ECO:0000313" key="17">
    <source>
        <dbReference type="Proteomes" id="UP000449547"/>
    </source>
</evidence>
<evidence type="ECO:0000256" key="3">
    <source>
        <dbReference type="ARBA" id="ARBA00022692"/>
    </source>
</evidence>
<feature type="transmembrane region" description="Helical" evidence="13">
    <location>
        <begin position="334"/>
        <end position="356"/>
    </location>
</feature>
<evidence type="ECO:0000259" key="15">
    <source>
        <dbReference type="Pfam" id="PF01529"/>
    </source>
</evidence>
<evidence type="ECO:0000256" key="13">
    <source>
        <dbReference type="RuleBase" id="RU079119"/>
    </source>
</evidence>
<evidence type="ECO:0000256" key="11">
    <source>
        <dbReference type="ARBA" id="ARBA00048048"/>
    </source>
</evidence>
<evidence type="ECO:0000256" key="4">
    <source>
        <dbReference type="ARBA" id="ARBA00022737"/>
    </source>
</evidence>
<keyword evidence="3 13" id="KW-0812">Transmembrane</keyword>
<feature type="transmembrane region" description="Helical" evidence="13">
    <location>
        <begin position="581"/>
        <end position="602"/>
    </location>
</feature>
<dbReference type="EC" id="2.3.1.225" evidence="13"/>
<comment type="subcellular location">
    <subcellularLocation>
        <location evidence="1">Membrane</location>
        <topology evidence="1">Multi-pass membrane protein</topology>
    </subcellularLocation>
</comment>
<feature type="region of interest" description="Disordered" evidence="14">
    <location>
        <begin position="35"/>
        <end position="57"/>
    </location>
</feature>
<evidence type="ECO:0000256" key="8">
    <source>
        <dbReference type="ARBA" id="ARBA00023139"/>
    </source>
</evidence>
<comment type="caution">
    <text evidence="16">The sequence shown here is derived from an EMBL/GenBank/DDBJ whole genome shotgun (WGS) entry which is preliminary data.</text>
</comment>
<dbReference type="InterPro" id="IPR036770">
    <property type="entry name" value="Ankyrin_rpt-contain_sf"/>
</dbReference>
<name>A0A642UMS8_DIURU</name>
<evidence type="ECO:0000256" key="2">
    <source>
        <dbReference type="ARBA" id="ARBA00010104"/>
    </source>
</evidence>
<gene>
    <name evidence="16" type="ORF">DIURU_002961</name>
</gene>
<dbReference type="EMBL" id="SWFT01000092">
    <property type="protein sequence ID" value="KAA8902167.1"/>
    <property type="molecule type" value="Genomic_DNA"/>
</dbReference>